<organism evidence="6 7">
    <name type="scientific">Caenorhabditis tropicalis</name>
    <dbReference type="NCBI Taxonomy" id="1561998"/>
    <lineage>
        <taxon>Eukaryota</taxon>
        <taxon>Metazoa</taxon>
        <taxon>Ecdysozoa</taxon>
        <taxon>Nematoda</taxon>
        <taxon>Chromadorea</taxon>
        <taxon>Rhabditida</taxon>
        <taxon>Rhabditina</taxon>
        <taxon>Rhabditomorpha</taxon>
        <taxon>Rhabditoidea</taxon>
        <taxon>Rhabditidae</taxon>
        <taxon>Peloderinae</taxon>
        <taxon>Caenorhabditis</taxon>
    </lineage>
</organism>
<dbReference type="FunFam" id="3.40.50.300:FF:000102">
    <property type="entry name" value="RNA helicase, activating signal cointegrator 1"/>
    <property type="match status" value="1"/>
</dbReference>
<feature type="domain" description="Helicase ATP-binding" evidence="5">
    <location>
        <begin position="210"/>
        <end position="394"/>
    </location>
</feature>
<dbReference type="STRING" id="1561998.A0A1I7UHM0"/>
<dbReference type="GO" id="GO:0004386">
    <property type="term" value="F:helicase activity"/>
    <property type="evidence" value="ECO:0007669"/>
    <property type="project" value="UniProtKB-KW"/>
</dbReference>
<dbReference type="SUPFAM" id="SSF52540">
    <property type="entry name" value="P-loop containing nucleoside triphosphate hydrolases"/>
    <property type="match status" value="1"/>
</dbReference>
<keyword evidence="6" id="KW-1185">Reference proteome</keyword>
<protein>
    <submittedName>
        <fullName evidence="7">Helicase ATP-binding domain-containing protein</fullName>
    </submittedName>
</protein>
<evidence type="ECO:0000259" key="5">
    <source>
        <dbReference type="PROSITE" id="PS51192"/>
    </source>
</evidence>
<evidence type="ECO:0000256" key="3">
    <source>
        <dbReference type="ARBA" id="ARBA00022806"/>
    </source>
</evidence>
<dbReference type="Pfam" id="PF00270">
    <property type="entry name" value="DEAD"/>
    <property type="match status" value="1"/>
</dbReference>
<dbReference type="SMART" id="SM00487">
    <property type="entry name" value="DEXDc"/>
    <property type="match status" value="1"/>
</dbReference>
<dbReference type="InterPro" id="IPR014001">
    <property type="entry name" value="Helicase_ATP-bd"/>
</dbReference>
<dbReference type="WBParaSite" id="Csp11.Scaffold629.g9416.t1">
    <property type="protein sequence ID" value="Csp11.Scaffold629.g9416.t1"/>
    <property type="gene ID" value="Csp11.Scaffold629.g9416"/>
</dbReference>
<evidence type="ECO:0000313" key="7">
    <source>
        <dbReference type="WBParaSite" id="Csp11.Scaffold629.g9416.t1"/>
    </source>
</evidence>
<proteinExistence type="predicted"/>
<dbReference type="Proteomes" id="UP000095282">
    <property type="component" value="Unplaced"/>
</dbReference>
<dbReference type="InterPro" id="IPR050474">
    <property type="entry name" value="Hel308_SKI2-like"/>
</dbReference>
<keyword evidence="3" id="KW-0347">Helicase</keyword>
<dbReference type="GO" id="GO:0005524">
    <property type="term" value="F:ATP binding"/>
    <property type="evidence" value="ECO:0007669"/>
    <property type="project" value="UniProtKB-KW"/>
</dbReference>
<evidence type="ECO:0000256" key="2">
    <source>
        <dbReference type="ARBA" id="ARBA00022801"/>
    </source>
</evidence>
<dbReference type="PANTHER" id="PTHR47961">
    <property type="entry name" value="DNA POLYMERASE THETA, PUTATIVE (AFU_ORTHOLOGUE AFUA_1G05260)-RELATED"/>
    <property type="match status" value="1"/>
</dbReference>
<dbReference type="InterPro" id="IPR011545">
    <property type="entry name" value="DEAD/DEAH_box_helicase_dom"/>
</dbReference>
<name>A0A1I7UHM0_9PELO</name>
<accession>A0A1I7UHM0</accession>
<evidence type="ECO:0000256" key="1">
    <source>
        <dbReference type="ARBA" id="ARBA00022741"/>
    </source>
</evidence>
<dbReference type="InterPro" id="IPR027417">
    <property type="entry name" value="P-loop_NTPase"/>
</dbReference>
<dbReference type="AlphaFoldDB" id="A0A1I7UHM0"/>
<dbReference type="Gene3D" id="3.40.50.300">
    <property type="entry name" value="P-loop containing nucleotide triphosphate hydrolases"/>
    <property type="match status" value="1"/>
</dbReference>
<keyword evidence="4" id="KW-0067">ATP-binding</keyword>
<dbReference type="PANTHER" id="PTHR47961:SF13">
    <property type="entry name" value="ACTIVATING SIGNAL COINTEGRATOR 1 COMPLEX SUBUNIT 3"/>
    <property type="match status" value="1"/>
</dbReference>
<dbReference type="CDD" id="cd18020">
    <property type="entry name" value="DEXHc_ASCC3_1"/>
    <property type="match status" value="1"/>
</dbReference>
<keyword evidence="2" id="KW-0378">Hydrolase</keyword>
<dbReference type="PROSITE" id="PS51192">
    <property type="entry name" value="HELICASE_ATP_BIND_1"/>
    <property type="match status" value="1"/>
</dbReference>
<keyword evidence="1" id="KW-0547">Nucleotide-binding</keyword>
<sequence length="409" mass="46571">MFYTVLEEGDRQHDNYYKQCEVSDSSLHTPIVTNEQLVVRITIVIELLTVWMHLWGRRSSAGSFDSPLCHWIPPNCQRTIHVTKRKELKLGLNMAQKEIQRQRQLEIGQMKCKPSLLPGGPRVEEIYPYVFDARIQSGHTIFDINGMKFALPEGSKRDTYKTHESVLVPPANKGDIEQIQHVYIKDMDELGQKGFKGFEKLNVIQSIVFEQAYKTKENLLICAPTGAGKTNIAMLTILNTIHEHQNAKGEIMKDDFKIIYIAPIQALATEMTESFGKRLAPLGLKVKELTGDTQLSRNEVAGTQMLVLTPEKWDVITRKSSLDNSLIDVVRLLIIDEVHLLHDERGPVIETLVARTLRQVEMSQSGIRIVGLSATLVNYVDVARFLRVNPYKGMFYFDGRFRPVPLTQK</sequence>
<dbReference type="GO" id="GO:0003676">
    <property type="term" value="F:nucleic acid binding"/>
    <property type="evidence" value="ECO:0007669"/>
    <property type="project" value="InterPro"/>
</dbReference>
<evidence type="ECO:0000313" key="6">
    <source>
        <dbReference type="Proteomes" id="UP000095282"/>
    </source>
</evidence>
<reference evidence="7" key="1">
    <citation type="submission" date="2016-11" db="UniProtKB">
        <authorList>
            <consortium name="WormBaseParasite"/>
        </authorList>
    </citation>
    <scope>IDENTIFICATION</scope>
</reference>
<evidence type="ECO:0000256" key="4">
    <source>
        <dbReference type="ARBA" id="ARBA00022840"/>
    </source>
</evidence>
<dbReference type="GO" id="GO:0016787">
    <property type="term" value="F:hydrolase activity"/>
    <property type="evidence" value="ECO:0007669"/>
    <property type="project" value="UniProtKB-KW"/>
</dbReference>
<dbReference type="eggNOG" id="KOG0952">
    <property type="taxonomic scope" value="Eukaryota"/>
</dbReference>